<proteinExistence type="predicted"/>
<organism evidence="3 4">
    <name type="scientific">Spirosoma arboris</name>
    <dbReference type="NCBI Taxonomy" id="2682092"/>
    <lineage>
        <taxon>Bacteria</taxon>
        <taxon>Pseudomonadati</taxon>
        <taxon>Bacteroidota</taxon>
        <taxon>Cytophagia</taxon>
        <taxon>Cytophagales</taxon>
        <taxon>Cytophagaceae</taxon>
        <taxon>Spirosoma</taxon>
    </lineage>
</organism>
<sequence length="951" mass="104227">MAQETEQLLFEVVLDIPKVKENAEIARAALASLRVEKEKTQQLFTSKLLGEDVYRKTMQALQVEIDKTEKELAGYTKALAAHEKQQKQAEAIVKQMSLSMAVLEANLDSLNQTESKSGKAAQQLAGELEKANAELNRQEAISQAATGSMDELDKLIAELTDEYHQFTQAQRDDATVGGVRLKQINDLTRVQQKNQKVMDESRKSIKEYLRDINVLGFNVGSTLDSFKSGAQGVGLFTKAVFTGRGALIALGAVPIVLLLTGLVTILTKTQAGMDFVAKATGAVGAVFDVLIKSGIELTKAFIELFTSPTAAITHFHNIIRGLPSAVAQAAQAGVAIVELNQRIREEERALRLERAQGRAEIAAQKKLAEDVTQTQTVREAAARKAYALENSLLQKQISLQQQRIASAKAEYELSQKTAADKDKVAEEQIKLADIEAESKEKQIELQNKLNQIQIEGEQKRINLLIANSQKELEIAQRNGLDVLHIQKKLLDEQLQLSLVGVAKGTAEEKAIRVKYETDLLALNTNAAFDLQEKQNSITSAGIRQRLLLVEKGTAEEFELRRQLIDQETEEQELALSKQLGKTTEYYAKLRELEVKRAADKREIDKQEAQAQLSTIQHRTNTALAKTKAGSKAELDERLNQIREAAAQELLQVQDNADAQEEIWANMNRAIADARKDFNQKLINNSLDALATLTDALSNVSQAITQRDNKLLEEQQTAQLKSAGLSAEARTQIEEKYAQKKDELDRKSAERARKLATIQNIIATAQAVTAAQILPPPFDAIKTVLALAVGAAQQAVIASQQFEHGGEIVEGPSHAQGGVKYSVRGRRQVELEGGEGIVNKRSMAIPGVKQKISEFNQLGGGIAYPGTMRINTGAPLASYMPSRLALGGILTPTYLATTSPGAPLDYERLGSVVAGMVLQTVKSLPPQYVRVGDIRNGVDRQVRVENKANIKG</sequence>
<feature type="transmembrane region" description="Helical" evidence="2">
    <location>
        <begin position="246"/>
        <end position="266"/>
    </location>
</feature>
<keyword evidence="1" id="KW-0175">Coiled coil</keyword>
<feature type="coiled-coil region" evidence="1">
    <location>
        <begin position="589"/>
        <end position="662"/>
    </location>
</feature>
<dbReference type="EMBL" id="WPIN01000002">
    <property type="protein sequence ID" value="MVM29289.1"/>
    <property type="molecule type" value="Genomic_DNA"/>
</dbReference>
<keyword evidence="4" id="KW-1185">Reference proteome</keyword>
<evidence type="ECO:0000256" key="1">
    <source>
        <dbReference type="SAM" id="Coils"/>
    </source>
</evidence>
<reference evidence="3 4" key="1">
    <citation type="submission" date="2019-12" db="EMBL/GenBank/DDBJ databases">
        <title>Spirosoma sp. HMF4905 genome sequencing and assembly.</title>
        <authorList>
            <person name="Kang H."/>
            <person name="Cha I."/>
            <person name="Kim H."/>
            <person name="Joh K."/>
        </authorList>
    </citation>
    <scope>NUCLEOTIDE SEQUENCE [LARGE SCALE GENOMIC DNA]</scope>
    <source>
        <strain evidence="3 4">HMF4905</strain>
    </source>
</reference>
<dbReference type="Proteomes" id="UP000436006">
    <property type="component" value="Unassembled WGS sequence"/>
</dbReference>
<feature type="coiled-coil region" evidence="1">
    <location>
        <begin position="23"/>
        <end position="169"/>
    </location>
</feature>
<evidence type="ECO:0000313" key="4">
    <source>
        <dbReference type="Proteomes" id="UP000436006"/>
    </source>
</evidence>
<keyword evidence="2" id="KW-0472">Membrane</keyword>
<evidence type="ECO:0000313" key="3">
    <source>
        <dbReference type="EMBL" id="MVM29289.1"/>
    </source>
</evidence>
<dbReference type="AlphaFoldDB" id="A0A7K1S648"/>
<dbReference type="RefSeq" id="WP_157583526.1">
    <property type="nucleotide sequence ID" value="NZ_WPIN01000002.1"/>
</dbReference>
<accession>A0A7K1S648</accession>
<keyword evidence="2" id="KW-0812">Transmembrane</keyword>
<feature type="coiled-coil region" evidence="1">
    <location>
        <begin position="390"/>
        <end position="455"/>
    </location>
</feature>
<protein>
    <submittedName>
        <fullName evidence="3">Uncharacterized protein</fullName>
    </submittedName>
</protein>
<gene>
    <name evidence="3" type="ORF">GO755_04535</name>
</gene>
<name>A0A7K1S648_9BACT</name>
<feature type="coiled-coil region" evidence="1">
    <location>
        <begin position="329"/>
        <end position="356"/>
    </location>
</feature>
<evidence type="ECO:0000256" key="2">
    <source>
        <dbReference type="SAM" id="Phobius"/>
    </source>
</evidence>
<comment type="caution">
    <text evidence="3">The sequence shown here is derived from an EMBL/GenBank/DDBJ whole genome shotgun (WGS) entry which is preliminary data.</text>
</comment>
<keyword evidence="2" id="KW-1133">Transmembrane helix</keyword>